<evidence type="ECO:0000256" key="1">
    <source>
        <dbReference type="ARBA" id="ARBA00022475"/>
    </source>
</evidence>
<dbReference type="InterPro" id="IPR050768">
    <property type="entry name" value="UPF0353/GerABKA_families"/>
</dbReference>
<dbReference type="InterPro" id="IPR036465">
    <property type="entry name" value="vWFA_dom_sf"/>
</dbReference>
<keyword evidence="8" id="KW-1185">Reference proteome</keyword>
<comment type="caution">
    <text evidence="7">The sequence shown here is derived from an EMBL/GenBank/DDBJ whole genome shotgun (WGS) entry which is preliminary data.</text>
</comment>
<evidence type="ECO:0000313" key="8">
    <source>
        <dbReference type="Proteomes" id="UP001257277"/>
    </source>
</evidence>
<dbReference type="Pfam" id="PF00092">
    <property type="entry name" value="VWA"/>
    <property type="match status" value="1"/>
</dbReference>
<dbReference type="PROSITE" id="PS50234">
    <property type="entry name" value="VWFA"/>
    <property type="match status" value="1"/>
</dbReference>
<protein>
    <submittedName>
        <fullName evidence="7">VWA domain-containing protein</fullName>
    </submittedName>
</protein>
<dbReference type="PANTHER" id="PTHR22550">
    <property type="entry name" value="SPORE GERMINATION PROTEIN"/>
    <property type="match status" value="1"/>
</dbReference>
<feature type="transmembrane region" description="Helical" evidence="5">
    <location>
        <begin position="310"/>
        <end position="328"/>
    </location>
</feature>
<keyword evidence="4 5" id="KW-0472">Membrane</keyword>
<dbReference type="RefSeq" id="WP_349240515.1">
    <property type="nucleotide sequence ID" value="NZ_JAVTTO010000001.1"/>
</dbReference>
<dbReference type="EMBL" id="JAVTTO010000001">
    <property type="protein sequence ID" value="MDT7831265.1"/>
    <property type="molecule type" value="Genomic_DNA"/>
</dbReference>
<dbReference type="SUPFAM" id="SSF53300">
    <property type="entry name" value="vWA-like"/>
    <property type="match status" value="1"/>
</dbReference>
<evidence type="ECO:0000256" key="3">
    <source>
        <dbReference type="ARBA" id="ARBA00022989"/>
    </source>
</evidence>
<name>A0ABU3LC05_9FLAO</name>
<accession>A0ABU3LC05</accession>
<organism evidence="7 8">
    <name type="scientific">Asprobacillus argus</name>
    <dbReference type="NCBI Taxonomy" id="3076534"/>
    <lineage>
        <taxon>Bacteria</taxon>
        <taxon>Pseudomonadati</taxon>
        <taxon>Bacteroidota</taxon>
        <taxon>Flavobacteriia</taxon>
        <taxon>Flavobacteriales</taxon>
        <taxon>Flavobacteriaceae</taxon>
        <taxon>Asprobacillus</taxon>
    </lineage>
</organism>
<keyword evidence="2 5" id="KW-0812">Transmembrane</keyword>
<feature type="transmembrane region" description="Helical" evidence="5">
    <location>
        <begin position="55"/>
        <end position="74"/>
    </location>
</feature>
<proteinExistence type="predicted"/>
<evidence type="ECO:0000313" key="7">
    <source>
        <dbReference type="EMBL" id="MDT7831265.1"/>
    </source>
</evidence>
<dbReference type="Gene3D" id="3.40.50.410">
    <property type="entry name" value="von Willebrand factor, type A domain"/>
    <property type="match status" value="1"/>
</dbReference>
<evidence type="ECO:0000256" key="4">
    <source>
        <dbReference type="ARBA" id="ARBA00023136"/>
    </source>
</evidence>
<keyword evidence="3 5" id="KW-1133">Transmembrane helix</keyword>
<feature type="domain" description="VWFA" evidence="6">
    <location>
        <begin position="91"/>
        <end position="293"/>
    </location>
</feature>
<evidence type="ECO:0000256" key="5">
    <source>
        <dbReference type="SAM" id="Phobius"/>
    </source>
</evidence>
<sequence length="347" mass="39414">MYRLEEPFYFYFFTIIPVVIVVFLLTLFWKKRTQRKFSNAQLLERLAPNHSIFKSTLKLIFFSIGISFLILALVNPKMGTKLKTIKREGVDVVFALDVSKSMLAEDIAPNRLEKAKQIISKIIDKLGSDRVGVIIYAGNSYPLLPITTDHAAAKMFLQNANPDMVSSQGTAINEALNLAKTYYNNDEQTNRFLIIISDGEDHQEETKQVAENMAKDGIKVYTIGVGTENGGPIPMKINGSLIGYKKDRKGETVITKRKADVLQAIADTSEGRYIDGNKTDKPVKMIEEIIGNAQKSEFETKQFSDYKDQFQWFLGLGILFLILDIFLLDKKTKWLRKVDLFNEEKSN</sequence>
<dbReference type="Proteomes" id="UP001257277">
    <property type="component" value="Unassembled WGS sequence"/>
</dbReference>
<evidence type="ECO:0000256" key="2">
    <source>
        <dbReference type="ARBA" id="ARBA00022692"/>
    </source>
</evidence>
<feature type="transmembrane region" description="Helical" evidence="5">
    <location>
        <begin position="6"/>
        <end position="29"/>
    </location>
</feature>
<dbReference type="SMART" id="SM00327">
    <property type="entry name" value="VWA"/>
    <property type="match status" value="1"/>
</dbReference>
<reference evidence="7 8" key="1">
    <citation type="submission" date="2023-09" db="EMBL/GenBank/DDBJ databases">
        <title>Novel taxa isolated from Blanes Bay.</title>
        <authorList>
            <person name="Rey-Velasco X."/>
            <person name="Lucena T."/>
        </authorList>
    </citation>
    <scope>NUCLEOTIDE SEQUENCE [LARGE SCALE GENOMIC DNA]</scope>
    <source>
        <strain evidence="7 8">S356</strain>
    </source>
</reference>
<gene>
    <name evidence="7" type="ORF">RQM59_02680</name>
</gene>
<keyword evidence="1" id="KW-1003">Cell membrane</keyword>
<dbReference type="PANTHER" id="PTHR22550:SF5">
    <property type="entry name" value="LEUCINE ZIPPER PROTEIN 4"/>
    <property type="match status" value="1"/>
</dbReference>
<dbReference type="InterPro" id="IPR002035">
    <property type="entry name" value="VWF_A"/>
</dbReference>
<evidence type="ECO:0000259" key="6">
    <source>
        <dbReference type="PROSITE" id="PS50234"/>
    </source>
</evidence>